<organism evidence="2 3">
    <name type="scientific">Magnusiomyces paraingens</name>
    <dbReference type="NCBI Taxonomy" id="2606893"/>
    <lineage>
        <taxon>Eukaryota</taxon>
        <taxon>Fungi</taxon>
        <taxon>Dikarya</taxon>
        <taxon>Ascomycota</taxon>
        <taxon>Saccharomycotina</taxon>
        <taxon>Dipodascomycetes</taxon>
        <taxon>Dipodascales</taxon>
        <taxon>Dipodascaceae</taxon>
        <taxon>Magnusiomyces</taxon>
    </lineage>
</organism>
<evidence type="ECO:0000313" key="3">
    <source>
        <dbReference type="Proteomes" id="UP000398389"/>
    </source>
</evidence>
<feature type="region of interest" description="Disordered" evidence="1">
    <location>
        <begin position="146"/>
        <end position="169"/>
    </location>
</feature>
<reference evidence="2 3" key="1">
    <citation type="submission" date="2019-09" db="EMBL/GenBank/DDBJ databases">
        <authorList>
            <person name="Brejova B."/>
        </authorList>
    </citation>
    <scope>NUCLEOTIDE SEQUENCE [LARGE SCALE GENOMIC DNA]</scope>
</reference>
<dbReference type="GeneID" id="43580263"/>
<dbReference type="EMBL" id="CABVLU010000001">
    <property type="protein sequence ID" value="VVT46896.1"/>
    <property type="molecule type" value="Genomic_DNA"/>
</dbReference>
<feature type="compositionally biased region" description="Polar residues" evidence="1">
    <location>
        <begin position="274"/>
        <end position="283"/>
    </location>
</feature>
<dbReference type="PANTHER" id="PTHR39398">
    <property type="entry name" value="YALI0F14311P"/>
    <property type="match status" value="1"/>
</dbReference>
<feature type="region of interest" description="Disordered" evidence="1">
    <location>
        <begin position="1"/>
        <end position="91"/>
    </location>
</feature>
<feature type="compositionally biased region" description="Low complexity" evidence="1">
    <location>
        <begin position="40"/>
        <end position="84"/>
    </location>
</feature>
<dbReference type="AlphaFoldDB" id="A0A5E8B5R2"/>
<feature type="compositionally biased region" description="Low complexity" evidence="1">
    <location>
        <begin position="284"/>
        <end position="311"/>
    </location>
</feature>
<dbReference type="RefSeq" id="XP_031852054.1">
    <property type="nucleotide sequence ID" value="XM_031996163.1"/>
</dbReference>
<feature type="region of interest" description="Disordered" evidence="1">
    <location>
        <begin position="211"/>
        <end position="258"/>
    </location>
</feature>
<protein>
    <submittedName>
        <fullName evidence="2">Uncharacterized protein</fullName>
    </submittedName>
</protein>
<keyword evidence="3" id="KW-1185">Reference proteome</keyword>
<dbReference type="PANTHER" id="PTHR39398:SF1">
    <property type="entry name" value="CSN8_PSMD8_EIF3K DOMAIN-CONTAINING PROTEIN"/>
    <property type="match status" value="1"/>
</dbReference>
<dbReference type="OrthoDB" id="2100128at2759"/>
<feature type="compositionally biased region" description="Polar residues" evidence="1">
    <location>
        <begin position="214"/>
        <end position="223"/>
    </location>
</feature>
<feature type="compositionally biased region" description="Low complexity" evidence="1">
    <location>
        <begin position="146"/>
        <end position="162"/>
    </location>
</feature>
<name>A0A5E8B5R2_9ASCO</name>
<gene>
    <name evidence="2" type="ORF">SAPINGB_P001441</name>
</gene>
<accession>A0A5E8B5R2</accession>
<proteinExistence type="predicted"/>
<feature type="region of interest" description="Disordered" evidence="1">
    <location>
        <begin position="274"/>
        <end position="323"/>
    </location>
</feature>
<feature type="compositionally biased region" description="Low complexity" evidence="1">
    <location>
        <begin position="14"/>
        <end position="27"/>
    </location>
</feature>
<dbReference type="Proteomes" id="UP000398389">
    <property type="component" value="Unassembled WGS sequence"/>
</dbReference>
<evidence type="ECO:0000313" key="2">
    <source>
        <dbReference type="EMBL" id="VVT46896.1"/>
    </source>
</evidence>
<sequence length="578" mass="64471">MKRRGSTDISVAFDNNNNDNNNNNNGNPTSSNRGRMTPWRSLRSAFSRRGSAASTASSSGSLFSMRSGGTESTTASSIYSTTTSENLCPGGSGSNGFWDGIGSKAAVTTQVSTEGTPMMKPAVYGRKVEPRLDLDGHQQHYNMAHSAVSSGSCGGPPSSAVSTQSSFAGSTQTLQEEHYLNVQKTQQVKYQQQLHQQQLDFHRRQIQEPVMTPNKYSQRQPPQTHAEGNDRRRGSSLGDALNSQYDLPGRHLSSTQGNRKSSLLFNRSIFKGNSGSDQVARKNSTASSVSVSTSSSVATGISSTASTSSQSYGLVSRGHSNPLQTSESERINFFNNIQEKFLQLTLSTRTQRVIDYARDITINKELLDQDLQAPADVITIDNILMQLRVLREAILSLPPTDFHKDVLIFSILVSAVYGHYQTYTPAFLTLLNDILPELLDTAQLEDYYREDEFQRVCTIYIYHLVHYADDCASAFQLLGQYYSPESPLYEFIGCWVDRDYFQWRRAFDAERDPALHRMMAFGELTMAKEALARVGRSYLRMDRTELESVLGMDWSRLVNDLHCEWALEGDVVMIRKTK</sequence>
<evidence type="ECO:0000256" key="1">
    <source>
        <dbReference type="SAM" id="MobiDB-lite"/>
    </source>
</evidence>